<dbReference type="EMBL" id="OIVN01001546">
    <property type="protein sequence ID" value="SPC95180.1"/>
    <property type="molecule type" value="Genomic_DNA"/>
</dbReference>
<evidence type="ECO:0000313" key="1">
    <source>
        <dbReference type="EMBL" id="SPC95180.1"/>
    </source>
</evidence>
<sequence>MLTEILPPDGTVKDSLTIISSEGGIVGGIGFVGGHSTDKMEAKEDIFIRLAKFAVPRLNHRLMRCGAVLCWECVGPYPRKNSEAAKDRGRWSVTVWAIWYARNKFMHENVLMCPQSVLEMGMRLLNDFQRVTAQQSSSGA</sequence>
<gene>
    <name evidence="1" type="ORF">FSB_LOCUS23062</name>
</gene>
<name>A0A2N9G6Y2_FAGSY</name>
<dbReference type="AlphaFoldDB" id="A0A2N9G6Y2"/>
<accession>A0A2N9G6Y2</accession>
<protein>
    <submittedName>
        <fullName evidence="1">Uncharacterized protein</fullName>
    </submittedName>
</protein>
<organism evidence="1">
    <name type="scientific">Fagus sylvatica</name>
    <name type="common">Beechnut</name>
    <dbReference type="NCBI Taxonomy" id="28930"/>
    <lineage>
        <taxon>Eukaryota</taxon>
        <taxon>Viridiplantae</taxon>
        <taxon>Streptophyta</taxon>
        <taxon>Embryophyta</taxon>
        <taxon>Tracheophyta</taxon>
        <taxon>Spermatophyta</taxon>
        <taxon>Magnoliopsida</taxon>
        <taxon>eudicotyledons</taxon>
        <taxon>Gunneridae</taxon>
        <taxon>Pentapetalae</taxon>
        <taxon>rosids</taxon>
        <taxon>fabids</taxon>
        <taxon>Fagales</taxon>
        <taxon>Fagaceae</taxon>
        <taxon>Fagus</taxon>
    </lineage>
</organism>
<proteinExistence type="predicted"/>
<reference evidence="1" key="1">
    <citation type="submission" date="2018-02" db="EMBL/GenBank/DDBJ databases">
        <authorList>
            <person name="Cohen D.B."/>
            <person name="Kent A.D."/>
        </authorList>
    </citation>
    <scope>NUCLEOTIDE SEQUENCE</scope>
</reference>